<dbReference type="EMBL" id="LSBI01000006">
    <property type="protein sequence ID" value="OAQ88123.1"/>
    <property type="molecule type" value="Genomic_DNA"/>
</dbReference>
<evidence type="ECO:0000313" key="2">
    <source>
        <dbReference type="EMBL" id="OAQ88123.1"/>
    </source>
</evidence>
<sequence length="176" mass="19177">MRSRSVVGPRTMRMQRTRWGKRSDDVKREPEAGQGRASRGGRRGLKGKQLGLDGYPSLAWVSQARADGNGAFESGRPRRSGCGGGRIGETAGYRTEPCRGGRELQQGQQGWVDRQWLRRSGLDAVLHSTLAALSFKERLDWQGSRAQSAIRSTGQPARVVVRGASRLASSAAAVSW</sequence>
<dbReference type="AlphaFoldDB" id="A0A179HF51"/>
<feature type="compositionally biased region" description="Basic and acidic residues" evidence="1">
    <location>
        <begin position="21"/>
        <end position="31"/>
    </location>
</feature>
<comment type="caution">
    <text evidence="2">The sequence shown here is derived from an EMBL/GenBank/DDBJ whole genome shotgun (WGS) entry which is preliminary data.</text>
</comment>
<evidence type="ECO:0000256" key="1">
    <source>
        <dbReference type="SAM" id="MobiDB-lite"/>
    </source>
</evidence>
<feature type="region of interest" description="Disordered" evidence="1">
    <location>
        <begin position="1"/>
        <end position="49"/>
    </location>
</feature>
<organism evidence="2 3">
    <name type="scientific">Purpureocillium lilacinum</name>
    <name type="common">Paecilomyces lilacinus</name>
    <dbReference type="NCBI Taxonomy" id="33203"/>
    <lineage>
        <taxon>Eukaryota</taxon>
        <taxon>Fungi</taxon>
        <taxon>Dikarya</taxon>
        <taxon>Ascomycota</taxon>
        <taxon>Pezizomycotina</taxon>
        <taxon>Sordariomycetes</taxon>
        <taxon>Hypocreomycetidae</taxon>
        <taxon>Hypocreales</taxon>
        <taxon>Ophiocordycipitaceae</taxon>
        <taxon>Purpureocillium</taxon>
    </lineage>
</organism>
<evidence type="ECO:0000313" key="3">
    <source>
        <dbReference type="Proteomes" id="UP000078340"/>
    </source>
</evidence>
<protein>
    <submittedName>
        <fullName evidence="2">Uncharacterized protein</fullName>
    </submittedName>
</protein>
<feature type="region of interest" description="Disordered" evidence="1">
    <location>
        <begin position="70"/>
        <end position="101"/>
    </location>
</feature>
<name>A0A179HF51_PURLI</name>
<dbReference type="Proteomes" id="UP000078340">
    <property type="component" value="Unassembled WGS sequence"/>
</dbReference>
<proteinExistence type="predicted"/>
<accession>A0A179HF51</accession>
<reference evidence="2 3" key="1">
    <citation type="submission" date="2016-02" db="EMBL/GenBank/DDBJ databases">
        <title>Biosynthesis of antibiotic leucinostatins and their inhibition on Phytophthora in bio-control Purpureocillium lilacinum.</title>
        <authorList>
            <person name="Wang G."/>
            <person name="Liu Z."/>
            <person name="Lin R."/>
            <person name="Li E."/>
            <person name="Mao Z."/>
            <person name="Ling J."/>
            <person name="Yin W."/>
            <person name="Xie B."/>
        </authorList>
    </citation>
    <scope>NUCLEOTIDE SEQUENCE [LARGE SCALE GENOMIC DNA]</scope>
    <source>
        <strain evidence="2">PLFJ-1</strain>
    </source>
</reference>
<gene>
    <name evidence="2" type="ORF">VFPFJ_06588</name>
</gene>